<accession>K9B5Q1</accession>
<sequence>MIATVAAICEATPTTRMTQACRLGGVGVMEVTLVPVHDLRQSISRDDLEGAAVGGSRSGGRATAHPGTRDGRVSAGDATALLPL</sequence>
<proteinExistence type="predicted"/>
<protein>
    <submittedName>
        <fullName evidence="2">Uncharacterized protein</fullName>
    </submittedName>
</protein>
<dbReference type="Proteomes" id="UP000009879">
    <property type="component" value="Unassembled WGS sequence"/>
</dbReference>
<reference evidence="2 3" key="1">
    <citation type="submission" date="2012-09" db="EMBL/GenBank/DDBJ databases">
        <title>Genome Sequence of Brevibacterium casei S18.</title>
        <authorList>
            <person name="Sharma R."/>
            <person name="Singh A."/>
            <person name="Jangir P.K."/>
        </authorList>
    </citation>
    <scope>NUCLEOTIDE SEQUENCE [LARGE SCALE GENOMIC DNA]</scope>
    <source>
        <strain evidence="2 3">S18</strain>
    </source>
</reference>
<dbReference type="AlphaFoldDB" id="K9B5Q1"/>
<evidence type="ECO:0000313" key="3">
    <source>
        <dbReference type="Proteomes" id="UP000009879"/>
    </source>
</evidence>
<evidence type="ECO:0000256" key="1">
    <source>
        <dbReference type="SAM" id="MobiDB-lite"/>
    </source>
</evidence>
<keyword evidence="3" id="KW-1185">Reference proteome</keyword>
<organism evidence="2 3">
    <name type="scientific">Brevibacterium casei S18</name>
    <dbReference type="NCBI Taxonomy" id="1229781"/>
    <lineage>
        <taxon>Bacteria</taxon>
        <taxon>Bacillati</taxon>
        <taxon>Actinomycetota</taxon>
        <taxon>Actinomycetes</taxon>
        <taxon>Micrococcales</taxon>
        <taxon>Brevibacteriaceae</taxon>
        <taxon>Brevibacterium</taxon>
    </lineage>
</organism>
<evidence type="ECO:0000313" key="2">
    <source>
        <dbReference type="EMBL" id="EKU49115.1"/>
    </source>
</evidence>
<feature type="region of interest" description="Disordered" evidence="1">
    <location>
        <begin position="46"/>
        <end position="84"/>
    </location>
</feature>
<name>K9B5Q1_9MICO</name>
<dbReference type="EMBL" id="AMSP01000001">
    <property type="protein sequence ID" value="EKU49115.1"/>
    <property type="molecule type" value="Genomic_DNA"/>
</dbReference>
<comment type="caution">
    <text evidence="2">The sequence shown here is derived from an EMBL/GenBank/DDBJ whole genome shotgun (WGS) entry which is preliminary data.</text>
</comment>
<gene>
    <name evidence="2" type="ORF">C272_00225</name>
</gene>